<dbReference type="EMBL" id="PYWC01000014">
    <property type="protein sequence ID" value="PWW78624.1"/>
    <property type="molecule type" value="Genomic_DNA"/>
</dbReference>
<protein>
    <submittedName>
        <fullName evidence="2">Uncharacterized protein</fullName>
    </submittedName>
</protein>
<keyword evidence="1" id="KW-0472">Membrane</keyword>
<gene>
    <name evidence="2" type="ORF">C7212DRAFT_46731</name>
</gene>
<organism evidence="2 3">
    <name type="scientific">Tuber magnatum</name>
    <name type="common">white Piedmont truffle</name>
    <dbReference type="NCBI Taxonomy" id="42249"/>
    <lineage>
        <taxon>Eukaryota</taxon>
        <taxon>Fungi</taxon>
        <taxon>Dikarya</taxon>
        <taxon>Ascomycota</taxon>
        <taxon>Pezizomycotina</taxon>
        <taxon>Pezizomycetes</taxon>
        <taxon>Pezizales</taxon>
        <taxon>Tuberaceae</taxon>
        <taxon>Tuber</taxon>
    </lineage>
</organism>
<dbReference type="AlphaFoldDB" id="A0A317SWI4"/>
<reference evidence="2 3" key="1">
    <citation type="submission" date="2018-03" db="EMBL/GenBank/DDBJ databases">
        <title>Genomes of Pezizomycetes fungi and the evolution of truffles.</title>
        <authorList>
            <person name="Murat C."/>
            <person name="Payen T."/>
            <person name="Noel B."/>
            <person name="Kuo A."/>
            <person name="Martin F.M."/>
        </authorList>
    </citation>
    <scope>NUCLEOTIDE SEQUENCE [LARGE SCALE GENOMIC DNA]</scope>
    <source>
        <strain evidence="2">091103-1</strain>
    </source>
</reference>
<evidence type="ECO:0000313" key="2">
    <source>
        <dbReference type="EMBL" id="PWW78624.1"/>
    </source>
</evidence>
<feature type="non-terminal residue" evidence="2">
    <location>
        <position position="1"/>
    </location>
</feature>
<evidence type="ECO:0000313" key="3">
    <source>
        <dbReference type="Proteomes" id="UP000246991"/>
    </source>
</evidence>
<accession>A0A317SWI4</accession>
<evidence type="ECO:0000256" key="1">
    <source>
        <dbReference type="SAM" id="Phobius"/>
    </source>
</evidence>
<name>A0A317SWI4_9PEZI</name>
<keyword evidence="1" id="KW-0812">Transmembrane</keyword>
<dbReference type="Proteomes" id="UP000246991">
    <property type="component" value="Unassembled WGS sequence"/>
</dbReference>
<sequence>SNQNLIFDIWSIKPVKKIRIPVLFINYNNYIGGVQIPDQQTGYYYLPFFFWLLETAIINSYLLPQVYL</sequence>
<comment type="caution">
    <text evidence="2">The sequence shown here is derived from an EMBL/GenBank/DDBJ whole genome shotgun (WGS) entry which is preliminary data.</text>
</comment>
<keyword evidence="1" id="KW-1133">Transmembrane helix</keyword>
<keyword evidence="3" id="KW-1185">Reference proteome</keyword>
<proteinExistence type="predicted"/>
<feature type="transmembrane region" description="Helical" evidence="1">
    <location>
        <begin position="43"/>
        <end position="63"/>
    </location>
</feature>
<feature type="non-terminal residue" evidence="2">
    <location>
        <position position="68"/>
    </location>
</feature>
<dbReference type="OrthoDB" id="2431486at2759"/>